<keyword evidence="1" id="KW-0732">Signal</keyword>
<accession>A0A9Q5N8U2</accession>
<dbReference type="Proteomes" id="UP000757232">
    <property type="component" value="Unassembled WGS sequence"/>
</dbReference>
<name>A0A9Q5N8U2_SANBA</name>
<reference evidence="2" key="1">
    <citation type="submission" date="2016-06" db="EMBL/GenBank/DDBJ databases">
        <title>Draft Genome sequence of the fungus Inonotus baumii.</title>
        <authorList>
            <person name="Zhu H."/>
            <person name="Lin W."/>
        </authorList>
    </citation>
    <scope>NUCLEOTIDE SEQUENCE</scope>
    <source>
        <strain evidence="2">821</strain>
    </source>
</reference>
<organism evidence="2 3">
    <name type="scientific">Sanghuangporus baumii</name>
    <name type="common">Phellinus baumii</name>
    <dbReference type="NCBI Taxonomy" id="108892"/>
    <lineage>
        <taxon>Eukaryota</taxon>
        <taxon>Fungi</taxon>
        <taxon>Dikarya</taxon>
        <taxon>Basidiomycota</taxon>
        <taxon>Agaricomycotina</taxon>
        <taxon>Agaricomycetes</taxon>
        <taxon>Hymenochaetales</taxon>
        <taxon>Hymenochaetaceae</taxon>
        <taxon>Sanghuangporus</taxon>
    </lineage>
</organism>
<evidence type="ECO:0000313" key="2">
    <source>
        <dbReference type="EMBL" id="OCB88111.1"/>
    </source>
</evidence>
<keyword evidence="3" id="KW-1185">Reference proteome</keyword>
<dbReference type="EMBL" id="LNZH02000184">
    <property type="protein sequence ID" value="OCB88111.1"/>
    <property type="molecule type" value="Genomic_DNA"/>
</dbReference>
<protein>
    <submittedName>
        <fullName evidence="2">Uncharacterized protein</fullName>
    </submittedName>
</protein>
<feature type="signal peptide" evidence="1">
    <location>
        <begin position="1"/>
        <end position="16"/>
    </location>
</feature>
<gene>
    <name evidence="2" type="ORF">A7U60_g4737</name>
</gene>
<proteinExistence type="predicted"/>
<feature type="chain" id="PRO_5040495725" evidence="1">
    <location>
        <begin position="17"/>
        <end position="213"/>
    </location>
</feature>
<sequence>MYHVSTHVLQLAWVAATCLLLLYQEDLTLQLDRMFPCLSRKNAAEGKHKVRANPVPQKPRHPSIDIHSRKTLASRTFFMPSSDPHCNSRQVHFLDGISPKTHLRKSKLLDANEFSRSCVNAARSFWPTEDNFDSKYHCDNNGLYEEGYSHGRLYCKNSLVSVTISCGCIAANMAGPTQENTSEEKPSKHNYFANPGIHMRLSASLHDQAGTIN</sequence>
<evidence type="ECO:0000256" key="1">
    <source>
        <dbReference type="SAM" id="SignalP"/>
    </source>
</evidence>
<evidence type="ECO:0000313" key="3">
    <source>
        <dbReference type="Proteomes" id="UP000757232"/>
    </source>
</evidence>
<comment type="caution">
    <text evidence="2">The sequence shown here is derived from an EMBL/GenBank/DDBJ whole genome shotgun (WGS) entry which is preliminary data.</text>
</comment>
<dbReference type="AlphaFoldDB" id="A0A9Q5N8U2"/>